<sequence length="438" mass="49437">MSDLVDLPHYGQPFQSPTNSMETVQYIPEFIPVGVTQRIGGGNSCHVGTLADGTVLKYPLIQGEIMPSLAIEYQILTALGNHKRIIQCSGLTEDGLKLEWAKEDATPVTTLSSHDPRTFRYTPAPVSWWHRMHQGSTLVAHPDLQTHRARSGRQSACSRRLSLRYAAPGKPIQGRLVGGSKQDIHECNRKIQSKYLKQCNYNEPVQWLAQQVAHVLIMEMRFKLHGQQRYPLPTTATPCLFARNQLLLAAIDIVDIPNRLATEPHAQRWKWLLHAYLQFLPLSFILTELCYWPNNEITDRSWNIAECAFVQSAEVIKNSNNGKVLNQLMGKAKIERQSVETVKTSLLAPDTAKTPSQLVMTICGTPLLRRDSQLVEYVPYSVGRDSDELVEQSSFNRNMAVLDSISYDTDFSIHYSNDLMFDTTTGLGSVEDLFMYMT</sequence>
<dbReference type="Proteomes" id="UP000258309">
    <property type="component" value="Unassembled WGS sequence"/>
</dbReference>
<dbReference type="EMBL" id="NCSJ02000260">
    <property type="protein sequence ID" value="RFU26475.1"/>
    <property type="molecule type" value="Genomic_DNA"/>
</dbReference>
<comment type="caution">
    <text evidence="1">The sequence shown here is derived from an EMBL/GenBank/DDBJ whole genome shotgun (WGS) entry which is preliminary data.</text>
</comment>
<dbReference type="AlphaFoldDB" id="A0A3E2GZA5"/>
<evidence type="ECO:0000313" key="2">
    <source>
        <dbReference type="Proteomes" id="UP000258309"/>
    </source>
</evidence>
<feature type="non-terminal residue" evidence="1">
    <location>
        <position position="1"/>
    </location>
</feature>
<protein>
    <submittedName>
        <fullName evidence="1">Uncharacterized protein</fullName>
    </submittedName>
</protein>
<reference evidence="1 2" key="1">
    <citation type="submission" date="2018-05" db="EMBL/GenBank/DDBJ databases">
        <title>Draft genome sequence of Scytalidium lignicola DSM 105466, a ubiquitous saprotrophic fungus.</title>
        <authorList>
            <person name="Buettner E."/>
            <person name="Gebauer A.M."/>
            <person name="Hofrichter M."/>
            <person name="Liers C."/>
            <person name="Kellner H."/>
        </authorList>
    </citation>
    <scope>NUCLEOTIDE SEQUENCE [LARGE SCALE GENOMIC DNA]</scope>
    <source>
        <strain evidence="1 2">DSM 105466</strain>
    </source>
</reference>
<organism evidence="1 2">
    <name type="scientific">Scytalidium lignicola</name>
    <name type="common">Hyphomycete</name>
    <dbReference type="NCBI Taxonomy" id="5539"/>
    <lineage>
        <taxon>Eukaryota</taxon>
        <taxon>Fungi</taxon>
        <taxon>Dikarya</taxon>
        <taxon>Ascomycota</taxon>
        <taxon>Pezizomycotina</taxon>
        <taxon>Leotiomycetes</taxon>
        <taxon>Leotiomycetes incertae sedis</taxon>
        <taxon>Scytalidium</taxon>
    </lineage>
</organism>
<gene>
    <name evidence="1" type="ORF">B7463_g9860</name>
</gene>
<proteinExistence type="predicted"/>
<feature type="non-terminal residue" evidence="1">
    <location>
        <position position="438"/>
    </location>
</feature>
<name>A0A3E2GZA5_SCYLI</name>
<dbReference type="OrthoDB" id="424974at2759"/>
<accession>A0A3E2GZA5</accession>
<keyword evidence="2" id="KW-1185">Reference proteome</keyword>
<evidence type="ECO:0000313" key="1">
    <source>
        <dbReference type="EMBL" id="RFU26475.1"/>
    </source>
</evidence>